<gene>
    <name evidence="1" type="ORF">FYJ30_10915</name>
</gene>
<reference evidence="1 2" key="1">
    <citation type="submission" date="2019-09" db="EMBL/GenBank/DDBJ databases">
        <title>In-depth cultivation of the pig gut microbiome towards novel bacterial diversity and tailored functional studies.</title>
        <authorList>
            <person name="Wylensek D."/>
            <person name="Hitch T.C.A."/>
            <person name="Clavel T."/>
        </authorList>
    </citation>
    <scope>NUCLEOTIDE SEQUENCE [LARGE SCALE GENOMIC DNA]</scope>
    <source>
        <strain evidence="1 2">WCA-389-WT-3C</strain>
    </source>
</reference>
<dbReference type="Proteomes" id="UP000460950">
    <property type="component" value="Unassembled WGS sequence"/>
</dbReference>
<dbReference type="EMBL" id="VULU01000018">
    <property type="protein sequence ID" value="MSS48800.1"/>
    <property type="molecule type" value="Genomic_DNA"/>
</dbReference>
<dbReference type="CDD" id="cd13120">
    <property type="entry name" value="BF2867_like_N"/>
    <property type="match status" value="1"/>
</dbReference>
<evidence type="ECO:0000313" key="1">
    <source>
        <dbReference type="EMBL" id="MSS48800.1"/>
    </source>
</evidence>
<accession>A0A7K0JFY3</accession>
<name>A0A7K0JFY3_PHOVU</name>
<proteinExistence type="predicted"/>
<dbReference type="AlphaFoldDB" id="A0A7K0JFY3"/>
<dbReference type="RefSeq" id="WP_154577385.1">
    <property type="nucleotide sequence ID" value="NZ_DAWEEQ010000031.1"/>
</dbReference>
<dbReference type="PROSITE" id="PS51257">
    <property type="entry name" value="PROKAR_LIPOPROTEIN"/>
    <property type="match status" value="1"/>
</dbReference>
<protein>
    <submittedName>
        <fullName evidence="1">Fimbrillin family protein</fullName>
    </submittedName>
</protein>
<dbReference type="Pfam" id="PF13149">
    <property type="entry name" value="Mfa_like_1"/>
    <property type="match status" value="1"/>
</dbReference>
<dbReference type="InterPro" id="IPR025049">
    <property type="entry name" value="Mfa-like_1"/>
</dbReference>
<evidence type="ECO:0000313" key="2">
    <source>
        <dbReference type="Proteomes" id="UP000460950"/>
    </source>
</evidence>
<organism evidence="1 2">
    <name type="scientific">Phocaeicola vulgatus</name>
    <name type="common">Bacteroides vulgatus</name>
    <dbReference type="NCBI Taxonomy" id="821"/>
    <lineage>
        <taxon>Bacteria</taxon>
        <taxon>Pseudomonadati</taxon>
        <taxon>Bacteroidota</taxon>
        <taxon>Bacteroidia</taxon>
        <taxon>Bacteroidales</taxon>
        <taxon>Bacteroidaceae</taxon>
        <taxon>Phocaeicola</taxon>
    </lineage>
</organism>
<comment type="caution">
    <text evidence="1">The sequence shown here is derived from an EMBL/GenBank/DDBJ whole genome shotgun (WGS) entry which is preliminary data.</text>
</comment>
<sequence>MKKFLFLGIAATAMFASCTNDEMVEMNPQSAIGFETFVDKSTRAAEDVTKANLTAFEVYGWRTKDSNTEQIFDAQAVTANAGVCTYSPLQYWVGSYTYDFEAVAPKSGDKGVTVDDSHGASTITFVSDSETDLIYASASKDLSSSDYGTLATATDPVGLTFGHLLSRVKFTFTNGADANSAATITVSDVKITGVGTTGVYTPSTETWAAATATGAVTFASTNITNIVGGNSGATEHKYLIPYDVQNYKLSFKVIMTQKQNNNSTGVSDVFEYTDIALVSSTYTLGKGCSYNFKATFNPGQPIVFTADVTPWDDFTDVTIP</sequence>
<dbReference type="Gene3D" id="2.60.40.2630">
    <property type="match status" value="1"/>
</dbReference>